<dbReference type="RefSeq" id="WP_078710754.1">
    <property type="nucleotide sequence ID" value="NZ_FUWY01000001.1"/>
</dbReference>
<dbReference type="Pfam" id="PF17999">
    <property type="entry name" value="PulA_N1"/>
    <property type="match status" value="1"/>
</dbReference>
<dbReference type="Pfam" id="PF02922">
    <property type="entry name" value="CBM_48"/>
    <property type="match status" value="1"/>
</dbReference>
<protein>
    <submittedName>
        <fullName evidence="3">Pullulanase</fullName>
    </submittedName>
</protein>
<comment type="similarity">
    <text evidence="1">Belongs to the glycosyl hydrolase 13 family.</text>
</comment>
<dbReference type="InterPro" id="IPR004193">
    <property type="entry name" value="Glyco_hydro_13_N"/>
</dbReference>
<keyword evidence="4" id="KW-1185">Reference proteome</keyword>
<dbReference type="SMR" id="A0A1T4K4N3"/>
<dbReference type="InterPro" id="IPR013783">
    <property type="entry name" value="Ig-like_fold"/>
</dbReference>
<dbReference type="OrthoDB" id="9805159at2"/>
<dbReference type="InterPro" id="IPR014756">
    <property type="entry name" value="Ig_E-set"/>
</dbReference>
<dbReference type="GO" id="GO:0004553">
    <property type="term" value="F:hydrolase activity, hydrolyzing O-glycosyl compounds"/>
    <property type="evidence" value="ECO:0007669"/>
    <property type="project" value="InterPro"/>
</dbReference>
<dbReference type="EMBL" id="FUWY01000001">
    <property type="protein sequence ID" value="SJZ37369.1"/>
    <property type="molecule type" value="Genomic_DNA"/>
</dbReference>
<evidence type="ECO:0000259" key="2">
    <source>
        <dbReference type="SMART" id="SM00642"/>
    </source>
</evidence>
<dbReference type="AlphaFoldDB" id="A0A1T4K4N3"/>
<dbReference type="SMART" id="SM00642">
    <property type="entry name" value="Aamy"/>
    <property type="match status" value="1"/>
</dbReference>
<evidence type="ECO:0000313" key="4">
    <source>
        <dbReference type="Proteomes" id="UP000243297"/>
    </source>
</evidence>
<feature type="domain" description="Glycosyl hydrolase family 13 catalytic" evidence="2">
    <location>
        <begin position="221"/>
        <end position="616"/>
    </location>
</feature>
<accession>A0A1T4K4N3</accession>
<dbReference type="Gene3D" id="3.20.20.80">
    <property type="entry name" value="Glycosidases"/>
    <property type="match status" value="1"/>
</dbReference>
<reference evidence="4" key="1">
    <citation type="submission" date="2017-02" db="EMBL/GenBank/DDBJ databases">
        <authorList>
            <person name="Varghese N."/>
            <person name="Submissions S."/>
        </authorList>
    </citation>
    <scope>NUCLEOTIDE SEQUENCE [LARGE SCALE GENOMIC DNA]</scope>
    <source>
        <strain evidence="4">ATCC 25662</strain>
    </source>
</reference>
<dbReference type="NCBIfam" id="TIGR02104">
    <property type="entry name" value="pulA_typeI"/>
    <property type="match status" value="1"/>
</dbReference>
<organism evidence="3 4">
    <name type="scientific">Anaerorhabdus furcosa</name>
    <dbReference type="NCBI Taxonomy" id="118967"/>
    <lineage>
        <taxon>Bacteria</taxon>
        <taxon>Bacillati</taxon>
        <taxon>Bacillota</taxon>
        <taxon>Erysipelotrichia</taxon>
        <taxon>Erysipelotrichales</taxon>
        <taxon>Erysipelotrichaceae</taxon>
        <taxon>Anaerorhabdus</taxon>
    </lineage>
</organism>
<proteinExistence type="inferred from homology"/>
<dbReference type="GO" id="GO:0005975">
    <property type="term" value="P:carbohydrate metabolic process"/>
    <property type="evidence" value="ECO:0007669"/>
    <property type="project" value="InterPro"/>
</dbReference>
<dbReference type="SUPFAM" id="SSF81296">
    <property type="entry name" value="E set domains"/>
    <property type="match status" value="1"/>
</dbReference>
<dbReference type="InterPro" id="IPR040697">
    <property type="entry name" value="PulA_N1"/>
</dbReference>
<evidence type="ECO:0000256" key="1">
    <source>
        <dbReference type="ARBA" id="ARBA00008061"/>
    </source>
</evidence>
<dbReference type="PANTHER" id="PTHR43002">
    <property type="entry name" value="GLYCOGEN DEBRANCHING ENZYME"/>
    <property type="match status" value="1"/>
</dbReference>
<dbReference type="Gene3D" id="2.60.40.2320">
    <property type="match status" value="1"/>
</dbReference>
<dbReference type="InterPro" id="IPR006047">
    <property type="entry name" value="GH13_cat_dom"/>
</dbReference>
<dbReference type="InterPro" id="IPR011840">
    <property type="entry name" value="PulA_typeI"/>
</dbReference>
<dbReference type="Proteomes" id="UP000243297">
    <property type="component" value="Unassembled WGS sequence"/>
</dbReference>
<dbReference type="CDD" id="cd02860">
    <property type="entry name" value="E_set_Pullulanase"/>
    <property type="match status" value="1"/>
</dbReference>
<dbReference type="Gene3D" id="2.60.40.10">
    <property type="entry name" value="Immunoglobulins"/>
    <property type="match status" value="1"/>
</dbReference>
<dbReference type="CDD" id="cd11341">
    <property type="entry name" value="AmyAc_Pullulanase_LD-like"/>
    <property type="match status" value="1"/>
</dbReference>
<name>A0A1T4K4N3_9FIRM</name>
<dbReference type="InterPro" id="IPR017853">
    <property type="entry name" value="GH"/>
</dbReference>
<dbReference type="STRING" id="118967.SAMN02745191_0307"/>
<sequence>MRQDRSIEAYLDDYGKVTIYVSHRFYHGKVDSFYLKNSKGYCSDCVIRSVVDHTAYTQYDCIVPAEIELGIEYKIVDNHGFQATLQIRFIVRTRMFDETFSYDGNDLGNQYHPSGTKFALWAPTAHRVECSIKKQHEEKIVAMTRSDCGVYRLHVEEDLKNCTYTYLVHVNDEVHEATDPYALSSTSNGGRSAILNEDEFVAMSTRTLPEFQHPTDAILYELSVRDMTSSSTSGTKKNGKYEGLIERNTKNNGRPTGFDYIRLLGVTHVQLMPVADFATIDEDNPNRQYNWGYDPLNYFCPEGSYSTNPNHPLTRVNELRKVVSSFHDVGIRVNLDLVLNHHYDLSKSNLNLIVPYYYFRYHENGSLSNGSYCGNDTDSCRFMMRKYMIDNIKMWIQKYDIDGFRFDLMGILDVDTMNRIVKAAKELKPNCMIYGEGWNLPTYLSEENKACISNNAKMPDVGHFNDYFRDSIKGKSSETESFVKGYCTGDGDLAYNVASSFCGNVKSSNALRIFQEPRQSINYVECHDNQTSWDKLKDCCKEDTREVRIKKHKMCIASILFSQGVPFLHAGQEFCRTKLGYHNTYNSPDSINQMDWDRMIRYEDVVQYTRTCIILRKKFEAFRLRSALEIEEKISFDYLDANVVAITIHHQESKWNCKGMKIILNPFGVDRHLHFNEKCTLLLDENGLVKELHSSQDIQIKAYSLLVCAVM</sequence>
<dbReference type="Pfam" id="PF00128">
    <property type="entry name" value="Alpha-amylase"/>
    <property type="match status" value="1"/>
</dbReference>
<dbReference type="SUPFAM" id="SSF51445">
    <property type="entry name" value="(Trans)glycosidases"/>
    <property type="match status" value="1"/>
</dbReference>
<gene>
    <name evidence="3" type="ORF">SAMN02745191_0307</name>
</gene>
<evidence type="ECO:0000313" key="3">
    <source>
        <dbReference type="EMBL" id="SJZ37369.1"/>
    </source>
</evidence>